<evidence type="ECO:0000313" key="3">
    <source>
        <dbReference type="EMBL" id="CAI9536493.1"/>
    </source>
</evidence>
<organism evidence="3 4">
    <name type="scientific">Staurois parvus</name>
    <dbReference type="NCBI Taxonomy" id="386267"/>
    <lineage>
        <taxon>Eukaryota</taxon>
        <taxon>Metazoa</taxon>
        <taxon>Chordata</taxon>
        <taxon>Craniata</taxon>
        <taxon>Vertebrata</taxon>
        <taxon>Euteleostomi</taxon>
        <taxon>Amphibia</taxon>
        <taxon>Batrachia</taxon>
        <taxon>Anura</taxon>
        <taxon>Neobatrachia</taxon>
        <taxon>Ranoidea</taxon>
        <taxon>Ranidae</taxon>
        <taxon>Staurois</taxon>
    </lineage>
</organism>
<sequence length="229" mass="25929">MKWHLSSFAPTYVKGVDCSDIYRATYTVFRCSQVTGMLAALDRLKIPVTFFPKDPGDYTQFWDLECHPILEPHFKHNVRFQMCGEGTRIENVLVRVSTDALVNTEAPVYPRRRSGSEASSLRSVQDAPAKGVFSSDQLYTFPPTPVGESSTIKVNLRNNSFTTYMLKFVSPKEPFHMKHSKYSLRPHHYINIPVKYKPSTTGRFEGCLVVQTGAEDICIQLVGEALAKR</sequence>
<dbReference type="Pfam" id="PF22065">
    <property type="entry name" value="Cep192_D7"/>
    <property type="match status" value="1"/>
</dbReference>
<protein>
    <submittedName>
        <fullName evidence="3">Uncharacterized protein</fullName>
    </submittedName>
</protein>
<reference evidence="3" key="1">
    <citation type="submission" date="2023-05" db="EMBL/GenBank/DDBJ databases">
        <authorList>
            <person name="Stuckert A."/>
        </authorList>
    </citation>
    <scope>NUCLEOTIDE SEQUENCE</scope>
</reference>
<evidence type="ECO:0000259" key="1">
    <source>
        <dbReference type="Pfam" id="PF22065"/>
    </source>
</evidence>
<comment type="caution">
    <text evidence="3">The sequence shown here is derived from an EMBL/GenBank/DDBJ whole genome shotgun (WGS) entry which is preliminary data.</text>
</comment>
<feature type="domain" description="Cep192-like" evidence="2">
    <location>
        <begin position="129"/>
        <end position="226"/>
    </location>
</feature>
<dbReference type="Proteomes" id="UP001162483">
    <property type="component" value="Unassembled WGS sequence"/>
</dbReference>
<dbReference type="InterPro" id="IPR054087">
    <property type="entry name" value="Cep192-like_D7"/>
</dbReference>
<dbReference type="EMBL" id="CATNWA010000318">
    <property type="protein sequence ID" value="CAI9536493.1"/>
    <property type="molecule type" value="Genomic_DNA"/>
</dbReference>
<dbReference type="InterPro" id="IPR054088">
    <property type="entry name" value="Cep192-like_D8"/>
</dbReference>
<proteinExistence type="predicted"/>
<keyword evidence="4" id="KW-1185">Reference proteome</keyword>
<dbReference type="InterPro" id="IPR039103">
    <property type="entry name" value="Spd-2/CEP192"/>
</dbReference>
<evidence type="ECO:0000313" key="4">
    <source>
        <dbReference type="Proteomes" id="UP001162483"/>
    </source>
</evidence>
<dbReference type="Pfam" id="PF22066">
    <property type="entry name" value="Cep192_D8"/>
    <property type="match status" value="1"/>
</dbReference>
<dbReference type="PANTHER" id="PTHR16029">
    <property type="entry name" value="CENTROSOMAL PROTEIN OF 192 KDA"/>
    <property type="match status" value="1"/>
</dbReference>
<dbReference type="PANTHER" id="PTHR16029:SF11">
    <property type="entry name" value="CENTROSOMAL PROTEIN OF 192 KDA"/>
    <property type="match status" value="1"/>
</dbReference>
<name>A0ABN9AKN9_9NEOB</name>
<feature type="domain" description="Cep192-like" evidence="1">
    <location>
        <begin position="1"/>
        <end position="86"/>
    </location>
</feature>
<dbReference type="InterPro" id="IPR013783">
    <property type="entry name" value="Ig-like_fold"/>
</dbReference>
<dbReference type="Gene3D" id="2.60.40.10">
    <property type="entry name" value="Immunoglobulins"/>
    <property type="match status" value="1"/>
</dbReference>
<evidence type="ECO:0000259" key="2">
    <source>
        <dbReference type="Pfam" id="PF22066"/>
    </source>
</evidence>
<gene>
    <name evidence="3" type="ORF">SPARVUS_LOCUS1029017</name>
</gene>
<accession>A0ABN9AKN9</accession>